<name>A0A1I2E2E0_9BURK</name>
<accession>A0A1I2E2E0</accession>
<gene>
    <name evidence="1" type="ORF">SAMN04489711_106170</name>
</gene>
<dbReference type="AlphaFoldDB" id="A0A1I2E2E0"/>
<dbReference type="EMBL" id="FONX01000006">
    <property type="protein sequence ID" value="SFE86793.1"/>
    <property type="molecule type" value="Genomic_DNA"/>
</dbReference>
<dbReference type="STRING" id="1177982.SAMN04489711_106170"/>
<protein>
    <submittedName>
        <fullName evidence="1">Uncharacterized protein</fullName>
    </submittedName>
</protein>
<dbReference type="OrthoDB" id="134103at80864"/>
<keyword evidence="2" id="KW-1185">Reference proteome</keyword>
<evidence type="ECO:0000313" key="1">
    <source>
        <dbReference type="EMBL" id="SFE86793.1"/>
    </source>
</evidence>
<reference evidence="2" key="1">
    <citation type="submission" date="2016-10" db="EMBL/GenBank/DDBJ databases">
        <authorList>
            <person name="Varghese N."/>
            <person name="Submissions S."/>
        </authorList>
    </citation>
    <scope>NUCLEOTIDE SEQUENCE [LARGE SCALE GENOMIC DNA]</scope>
    <source>
        <strain evidence="2">DSM 27981</strain>
    </source>
</reference>
<sequence length="152" mass="17365">MYEIPFETLKERAKCALDQRIARCDPSHGAVGFDGGRAVRMLIPYTLLEAEERAVLRALAAESAQRSPLGQRARSQALAGRTDWSQWLLHVRRRGHRLIDHWDVRCVAHLIAHFPECVTERQRRFAIACHVNDGAEEWVVAFTEAPAARDRR</sequence>
<organism evidence="1 2">
    <name type="scientific">Paracidovorax wautersii</name>
    <dbReference type="NCBI Taxonomy" id="1177982"/>
    <lineage>
        <taxon>Bacteria</taxon>
        <taxon>Pseudomonadati</taxon>
        <taxon>Pseudomonadota</taxon>
        <taxon>Betaproteobacteria</taxon>
        <taxon>Burkholderiales</taxon>
        <taxon>Comamonadaceae</taxon>
        <taxon>Paracidovorax</taxon>
    </lineage>
</organism>
<dbReference type="Proteomes" id="UP000199119">
    <property type="component" value="Unassembled WGS sequence"/>
</dbReference>
<dbReference type="RefSeq" id="WP_059400401.1">
    <property type="nucleotide sequence ID" value="NZ_FONX01000006.1"/>
</dbReference>
<evidence type="ECO:0000313" key="2">
    <source>
        <dbReference type="Proteomes" id="UP000199119"/>
    </source>
</evidence>
<proteinExistence type="predicted"/>